<feature type="transmembrane region" description="Helical" evidence="8">
    <location>
        <begin position="2196"/>
        <end position="2216"/>
    </location>
</feature>
<sequence length="2338" mass="260131">MARLGLSFATLALCLIQVYALPYLDEYADWNLNTKQGETDPTKYWGQWEDHDFQPSPDNWRFPFYTLFLDRFVNGDPSNDNINGTLFEVDITSNQLRYGGDIEGLIDTLDYIQGMGIKGIYIAGSPFMNLPWAADSYSPTDLTLLDWHFGNITIWRNAISEIHERGMYVILDNTIATMSDLIGFEGYLNGTAPFKWDEHNAVYKTGRRYWDFDVSNDQNDDCNVPKFWNKDATMVGSNVTDNFKTCKKSEFDLFGDVESFGTYPEYQKQLSKFSFVQDRLKEWDPTVLKKLKLYSCIAINMLDFDGFRIDKQLTITLEAQAEWSQSIRECAAKVGKKNFLISGEIVSDNTLGSIYIGRGKEPQMKWATNEESYTANLTWPEAPAIYQRNTSAVDAWAFHYTVYRSLLRFLGIDGIYEAERDLPIDWVDAWNEMVKTNDMINANTGKFDPRHLYGATNQDVFRWPGITNGTDRNLAGLFVTTMIMPGIPLLFFGEEQAYYVLESTADNYIFGRQPLSSSLAWQDHGCYSIPFTKYTNFPLNASLTGCKDDTVSYDHRDPSHPVRNIIKRMYELRAAFPTLNDGFELQKLSNLTHWDYLPGSKGTGTEMGLRSVVRMRHEATQDLSDSGAGNLPVWLVYSNDNTTTTYTFDCSDNNRSLIAPYDSGTTVKNLFYPYEEYTLKSSPLKLGLEDQTGSNGCLDELEMKQWGFKAFVPVDDFVDPNPVITKFVPGHDSRIKATKEKESVDIEIHFSHEMSCDSLTKAISFTSDSADGSSPTISNAQCTTMSNTTEHDYNGAIPSAWKYAATLTDVAHGVHRITITNATTTAGLKTGTKDHFMIRVGDEKNPITFPRTAKFSSTLVGGSSDNLIVSHNAAGATKFRASRDWGSTWTEWLDYTGENYTMPALKWTGTNDQKWDGEHVIVQYWGRLVSSSAHQQEGDLNSETTRAFPHIFVNGPYNQYGYDGGLHNTATLNTTGGGGYHFDLATEWPAKIQFNIWGMNPDGKPDQSFIYGDIDGDGVLDRLPPSSLTSNTVNISSLPSSPYTAYRLAVSYDGKSLTLQPTGHMGYQLTLFILLWVIPVLTAAAVIWLYMKSFYQVKFNTNGVAQAAKASIPLALRRRMKRKAEYEKAAMESTPNLQVTTAPGSPGDVSALAAAAGHGKRRAVLIATMEYDIEDWNIKIKIGGLGVMAQLMGKSLGHQDLIWVVPCVGGVDYPVDEVAEPMFITIMDKVYQINVGIHKLRNITYVLLDAPVFRQQTKSEPYPPRMDDLDSGIYYSAWNQCIAETVKRFPQIDLYHINDYHGALAPLYLLPNLIPCALSLHNAEFQGLWPMRTHAQVKEVCSVFNLDEEIAKRYVQFGEVFNLLHAAASYLRIHQKGFGAVGVSRKYGKRSFARYPIFWGLPNIGSLPNPDPTDTGEWDRNEKIDGDVPVDPAYEASRGELKRQAQEWAGLNQDPEAELFVFVGRWSMQKGVDLIADVFPSVLKNYPKVQLIAIGPVIDLYGRFAAIKLQKIMELFPGRVYSKPEFTALPPFIFSGAEFALIPSRDEPFGLVAVEFGRKGALGVGARVGGLGQMPGWWFTVESMTPKHLIRQFKSAIHDALASDTATRAQMRARSAKQRFPVAQWVEDLETLQSTCIKINHENAGKHRGLGLSSPSMLSLFGKSPKLSPNASQVSFGMGTPTGSRPVSAAHLSVPPHSPGQASPRPDDIYSPALNSPASSPGQNDVLLPPPPLLGANLVGGGYDRGSVASFNTTFSNSSVLSLDTVVGSRHDMALQKVDPSFTDANGYFSREFEQKLEKLNPSTSENQLCIEDILIKSEKKWHNTYRDAKLGKTLDDSSMLSLGLPNTRPSSPAPSALRSASGRDSPFGGRDTMTEMDDASGSYSSYDDMHPLGNGYDTPTGIKKFMMIKLGDWPIYSLFLALGQTIAANSYQVSLLSGEIGQSATTLYIIATIFAVSSLVWWYLFRRIKSYYVLSLPFVLYGAAFFCVGVAPFATSTIGKTWAQRVGSGLYSVASASGSIYFAQNFGDEGGAPIKTWILRACLVQGTQQIYISALWYWGSALTQLSDSGVETRTSTPTAVIAGVCLPLAVILWAIAAIVYLGLPNYYRQIPGDVPDFYRSLYRRKIIMWFFITVFVQNYWLAAPYGRNWRFLWTTNHASAWQIAILVIFFFIILWAAAFWYLGRLSKSHSWILPMFAIGVGAPRWAQMLWGVSGIANYMPWIGNQTASALVARALWLWLGVLDALQGVGFGMMLLQTMTRFHNTFSLIAAQFIGSVATILGRATAPDRLGPGPVFPNFAVVGASGLANASFWICLLMQLGICVGFATFFRKEQLMKP</sequence>
<dbReference type="Pfam" id="PF00534">
    <property type="entry name" value="Glycos_transf_1"/>
    <property type="match status" value="1"/>
</dbReference>
<dbReference type="OrthoDB" id="512920at2759"/>
<dbReference type="Gene3D" id="3.20.20.80">
    <property type="entry name" value="Glycosidases"/>
    <property type="match status" value="1"/>
</dbReference>
<dbReference type="InterPro" id="IPR013534">
    <property type="entry name" value="Starch_synth_cat_dom"/>
</dbReference>
<dbReference type="EC" id="2.4.1.183" evidence="2"/>
<evidence type="ECO:0000256" key="4">
    <source>
        <dbReference type="ARBA" id="ARBA00022679"/>
    </source>
</evidence>
<feature type="transmembrane region" description="Helical" evidence="8">
    <location>
        <begin position="2080"/>
        <end position="2104"/>
    </location>
</feature>
<dbReference type="GO" id="GO:0009277">
    <property type="term" value="C:fungal-type cell wall"/>
    <property type="evidence" value="ECO:0007669"/>
    <property type="project" value="TreeGrafter"/>
</dbReference>
<dbReference type="SMART" id="SM00642">
    <property type="entry name" value="Aamy"/>
    <property type="match status" value="1"/>
</dbReference>
<dbReference type="InterPro" id="IPR058657">
    <property type="entry name" value="Mok11-13/Ags1-like_Ig"/>
</dbReference>
<keyword evidence="4" id="KW-0808">Transferase</keyword>
<evidence type="ECO:0000256" key="3">
    <source>
        <dbReference type="ARBA" id="ARBA00022676"/>
    </source>
</evidence>
<evidence type="ECO:0000256" key="5">
    <source>
        <dbReference type="ARBA" id="ARBA00023316"/>
    </source>
</evidence>
<evidence type="ECO:0000256" key="7">
    <source>
        <dbReference type="SAM" id="MobiDB-lite"/>
    </source>
</evidence>
<keyword evidence="3" id="KW-0328">Glycosyltransferase</keyword>
<organism evidence="11 12">
    <name type="scientific">Lasiodiplodia theobromae</name>
    <dbReference type="NCBI Taxonomy" id="45133"/>
    <lineage>
        <taxon>Eukaryota</taxon>
        <taxon>Fungi</taxon>
        <taxon>Dikarya</taxon>
        <taxon>Ascomycota</taxon>
        <taxon>Pezizomycotina</taxon>
        <taxon>Dothideomycetes</taxon>
        <taxon>Dothideomycetes incertae sedis</taxon>
        <taxon>Botryosphaeriales</taxon>
        <taxon>Botryosphaeriaceae</taxon>
        <taxon>Lasiodiplodia</taxon>
    </lineage>
</organism>
<dbReference type="PANTHER" id="PTHR47182">
    <property type="entry name" value="CELL WALL ALPHA-1,3-GLUCAN SYNTHASE AGS1-RELATED"/>
    <property type="match status" value="1"/>
</dbReference>
<dbReference type="EMBL" id="VCHE01000208">
    <property type="protein sequence ID" value="KAB2569270.1"/>
    <property type="molecule type" value="Genomic_DNA"/>
</dbReference>
<dbReference type="SUPFAM" id="SSF53756">
    <property type="entry name" value="UDP-Glycosyltransferase/glycogen phosphorylase"/>
    <property type="match status" value="1"/>
</dbReference>
<feature type="transmembrane region" description="Helical" evidence="8">
    <location>
        <begin position="2268"/>
        <end position="2286"/>
    </location>
</feature>
<dbReference type="InterPro" id="IPR058658">
    <property type="entry name" value="Mok11-13/Ags1-like_Ig_2"/>
</dbReference>
<dbReference type="InterPro" id="IPR058654">
    <property type="entry name" value="Mok11-14/Ags1-like_TM"/>
</dbReference>
<evidence type="ECO:0000313" key="11">
    <source>
        <dbReference type="EMBL" id="KAB2569270.1"/>
    </source>
</evidence>
<comment type="caution">
    <text evidence="11">The sequence shown here is derived from an EMBL/GenBank/DDBJ whole genome shotgun (WGS) entry which is preliminary data.</text>
</comment>
<name>A0A5N5CV89_9PEZI</name>
<feature type="chain" id="PRO_5025035482" description="alpha-1,3-glucan synthase" evidence="9">
    <location>
        <begin position="21"/>
        <end position="2338"/>
    </location>
</feature>
<evidence type="ECO:0000256" key="8">
    <source>
        <dbReference type="SAM" id="Phobius"/>
    </source>
</evidence>
<feature type="transmembrane region" description="Helical" evidence="8">
    <location>
        <begin position="1914"/>
        <end position="1934"/>
    </location>
</feature>
<feature type="transmembrane region" description="Helical" evidence="8">
    <location>
        <begin position="2127"/>
        <end position="2144"/>
    </location>
</feature>
<evidence type="ECO:0000256" key="9">
    <source>
        <dbReference type="SAM" id="SignalP"/>
    </source>
</evidence>
<feature type="compositionally biased region" description="Low complexity" evidence="7">
    <location>
        <begin position="1849"/>
        <end position="1864"/>
    </location>
</feature>
<feature type="compositionally biased region" description="Polar residues" evidence="7">
    <location>
        <begin position="1713"/>
        <end position="1723"/>
    </location>
</feature>
<dbReference type="InterPro" id="IPR017853">
    <property type="entry name" value="GH"/>
</dbReference>
<dbReference type="CDD" id="cd03791">
    <property type="entry name" value="GT5_Glycogen_synthase_DULL1-like"/>
    <property type="match status" value="1"/>
</dbReference>
<accession>A0A5N5CV89</accession>
<feature type="transmembrane region" description="Helical" evidence="8">
    <location>
        <begin position="2236"/>
        <end position="2256"/>
    </location>
</feature>
<feature type="transmembrane region" description="Helical" evidence="8">
    <location>
        <begin position="2306"/>
        <end position="2330"/>
    </location>
</feature>
<dbReference type="PANTHER" id="PTHR47182:SF2">
    <property type="entry name" value="CELL WALL ALPHA-1,3-GLUCAN SYNTHASE AGS1"/>
    <property type="match status" value="1"/>
</dbReference>
<evidence type="ECO:0000313" key="12">
    <source>
        <dbReference type="Proteomes" id="UP000325902"/>
    </source>
</evidence>
<feature type="transmembrane region" description="Helical" evidence="8">
    <location>
        <begin position="1972"/>
        <end position="1995"/>
    </location>
</feature>
<gene>
    <name evidence="11" type="primary">mok12</name>
    <name evidence="11" type="ORF">DBV05_g12056</name>
</gene>
<dbReference type="Gene3D" id="3.40.50.2000">
    <property type="entry name" value="Glycogen Phosphorylase B"/>
    <property type="match status" value="2"/>
</dbReference>
<comment type="catalytic activity">
    <reaction evidence="6">
        <text>[(1-&gt;3)-alpha-D-glucosyl](n) + UDP-alpha-D-glucose = [(1-&gt;3)-alpha-D-glucosyl](n+1) + UDP + H(+)</text>
        <dbReference type="Rhea" id="RHEA:19749"/>
        <dbReference type="Rhea" id="RHEA-COMP:11150"/>
        <dbReference type="Rhea" id="RHEA-COMP:11151"/>
        <dbReference type="ChEBI" id="CHEBI:15378"/>
        <dbReference type="ChEBI" id="CHEBI:28100"/>
        <dbReference type="ChEBI" id="CHEBI:58223"/>
        <dbReference type="ChEBI" id="CHEBI:58885"/>
        <dbReference type="EC" id="2.4.1.183"/>
    </reaction>
</comment>
<feature type="transmembrane region" description="Helical" evidence="8">
    <location>
        <begin position="1946"/>
        <end position="1965"/>
    </location>
</feature>
<feature type="transmembrane region" description="Helical" evidence="8">
    <location>
        <begin position="1065"/>
        <end position="1090"/>
    </location>
</feature>
<dbReference type="InterPro" id="IPR001296">
    <property type="entry name" value="Glyco_trans_1"/>
</dbReference>
<feature type="region of interest" description="Disordered" evidence="7">
    <location>
        <begin position="1842"/>
        <end position="1875"/>
    </location>
</feature>
<keyword evidence="9" id="KW-0732">Signal</keyword>
<keyword evidence="8" id="KW-0472">Membrane</keyword>
<evidence type="ECO:0000256" key="2">
    <source>
        <dbReference type="ARBA" id="ARBA00012688"/>
    </source>
</evidence>
<evidence type="ECO:0000259" key="10">
    <source>
        <dbReference type="SMART" id="SM00642"/>
    </source>
</evidence>
<dbReference type="FunFam" id="3.40.50.2000:FF:000058">
    <property type="entry name" value="Alpha-1,3-glucan synthase Ags1"/>
    <property type="match status" value="1"/>
</dbReference>
<evidence type="ECO:0000256" key="6">
    <source>
        <dbReference type="ARBA" id="ARBA00048960"/>
    </source>
</evidence>
<keyword evidence="12" id="KW-1185">Reference proteome</keyword>
<feature type="transmembrane region" description="Helical" evidence="8">
    <location>
        <begin position="2164"/>
        <end position="2184"/>
    </location>
</feature>
<dbReference type="Pfam" id="PF26111">
    <property type="entry name" value="Ig_Mok13"/>
    <property type="match status" value="1"/>
</dbReference>
<dbReference type="GO" id="GO:0070600">
    <property type="term" value="P:fungal-type cell wall (1-&gt;3)-alpha-glucan biosynthetic process"/>
    <property type="evidence" value="ECO:0007669"/>
    <property type="project" value="TreeGrafter"/>
</dbReference>
<dbReference type="Pfam" id="PF26122">
    <property type="entry name" value="CBM_Mok13"/>
    <property type="match status" value="1"/>
</dbReference>
<feature type="signal peptide" evidence="9">
    <location>
        <begin position="1"/>
        <end position="20"/>
    </location>
</feature>
<dbReference type="GO" id="GO:0047657">
    <property type="term" value="F:alpha-1,3-glucan synthase activity"/>
    <property type="evidence" value="ECO:0007669"/>
    <property type="project" value="UniProtKB-EC"/>
</dbReference>
<dbReference type="Pfam" id="PF00128">
    <property type="entry name" value="Alpha-amylase"/>
    <property type="match status" value="1"/>
</dbReference>
<reference evidence="11 12" key="1">
    <citation type="journal article" date="2019" name="Sci. Rep.">
        <title>A multi-omics analysis of the grapevine pathogen Lasiodiplodia theobromae reveals that temperature affects the expression of virulence- and pathogenicity-related genes.</title>
        <authorList>
            <person name="Felix C."/>
            <person name="Meneses R."/>
            <person name="Goncalves M.F.M."/>
            <person name="Tilleman L."/>
            <person name="Duarte A.S."/>
            <person name="Jorrin-Novo J.V."/>
            <person name="Van de Peer Y."/>
            <person name="Deforce D."/>
            <person name="Van Nieuwerburgh F."/>
            <person name="Esteves A.C."/>
            <person name="Alves A."/>
        </authorList>
    </citation>
    <scope>NUCLEOTIDE SEQUENCE [LARGE SCALE GENOMIC DNA]</scope>
    <source>
        <strain evidence="11 12">LA-SOL3</strain>
    </source>
</reference>
<comment type="similarity">
    <text evidence="1">Belongs to the glycosyltransferase group 1 family.</text>
</comment>
<feature type="compositionally biased region" description="Polar residues" evidence="7">
    <location>
        <begin position="1671"/>
        <end position="1685"/>
    </location>
</feature>
<evidence type="ECO:0000256" key="1">
    <source>
        <dbReference type="ARBA" id="ARBA00006122"/>
    </source>
</evidence>
<feature type="domain" description="Glycosyl hydrolase family 13 catalytic" evidence="10">
    <location>
        <begin position="66"/>
        <end position="522"/>
    </location>
</feature>
<protein>
    <recommendedName>
        <fullName evidence="2">alpha-1,3-glucan synthase</fullName>
        <ecNumber evidence="2">2.4.1.183</ecNumber>
    </recommendedName>
</protein>
<dbReference type="Proteomes" id="UP000325902">
    <property type="component" value="Unassembled WGS sequence"/>
</dbReference>
<dbReference type="Pfam" id="PF26127">
    <property type="entry name" value="12TM_Mok13"/>
    <property type="match status" value="1"/>
</dbReference>
<dbReference type="InterPro" id="IPR058655">
    <property type="entry name" value="Mok11-14/Ags1-like"/>
</dbReference>
<proteinExistence type="inferred from homology"/>
<keyword evidence="5" id="KW-0961">Cell wall biogenesis/degradation</keyword>
<dbReference type="InterPro" id="IPR058659">
    <property type="entry name" value="Mok11-13/Ags1-like_CBM"/>
</dbReference>
<dbReference type="Pfam" id="PF26114">
    <property type="entry name" value="Ig_2_Mok13"/>
    <property type="match status" value="1"/>
</dbReference>
<keyword evidence="8" id="KW-0812">Transmembrane</keyword>
<dbReference type="FunFam" id="3.20.20.80:FF:000175">
    <property type="entry name" value="Alpha-1,3-glucan synthase Ags2"/>
    <property type="match status" value="1"/>
</dbReference>
<dbReference type="Pfam" id="PF26108">
    <property type="entry name" value="GH_Mok13"/>
    <property type="match status" value="1"/>
</dbReference>
<dbReference type="InterPro" id="IPR058656">
    <property type="entry name" value="Mok11-13/Ags1-like_GH"/>
</dbReference>
<keyword evidence="8" id="KW-1133">Transmembrane helix</keyword>
<feature type="region of interest" description="Disordered" evidence="7">
    <location>
        <begin position="1671"/>
        <end position="1725"/>
    </location>
</feature>
<dbReference type="SUPFAM" id="SSF51445">
    <property type="entry name" value="(Trans)glycosidases"/>
    <property type="match status" value="1"/>
</dbReference>
<dbReference type="InterPro" id="IPR006047">
    <property type="entry name" value="GH13_cat_dom"/>
</dbReference>
<dbReference type="FunFam" id="3.40.50.2000:FF:000052">
    <property type="entry name" value="Alpha-1,3-glucan synthase Ags2"/>
    <property type="match status" value="1"/>
</dbReference>
<dbReference type="Pfam" id="PF08323">
    <property type="entry name" value="Glyco_transf_5"/>
    <property type="match status" value="1"/>
</dbReference>